<dbReference type="AlphaFoldDB" id="A0A397GII5"/>
<dbReference type="EMBL" id="PQFF01000434">
    <property type="protein sequence ID" value="RHZ50307.1"/>
    <property type="molecule type" value="Genomic_DNA"/>
</dbReference>
<gene>
    <name evidence="2" type="ORF">Glove_501g28</name>
</gene>
<protein>
    <submittedName>
        <fullName evidence="2">Uncharacterized protein</fullName>
    </submittedName>
</protein>
<feature type="compositionally biased region" description="Basic and acidic residues" evidence="1">
    <location>
        <begin position="182"/>
        <end position="193"/>
    </location>
</feature>
<organism evidence="2 3">
    <name type="scientific">Diversispora epigaea</name>
    <dbReference type="NCBI Taxonomy" id="1348612"/>
    <lineage>
        <taxon>Eukaryota</taxon>
        <taxon>Fungi</taxon>
        <taxon>Fungi incertae sedis</taxon>
        <taxon>Mucoromycota</taxon>
        <taxon>Glomeromycotina</taxon>
        <taxon>Glomeromycetes</taxon>
        <taxon>Diversisporales</taxon>
        <taxon>Diversisporaceae</taxon>
        <taxon>Diversispora</taxon>
    </lineage>
</organism>
<evidence type="ECO:0000313" key="2">
    <source>
        <dbReference type="EMBL" id="RHZ50307.1"/>
    </source>
</evidence>
<evidence type="ECO:0000313" key="3">
    <source>
        <dbReference type="Proteomes" id="UP000266861"/>
    </source>
</evidence>
<feature type="region of interest" description="Disordered" evidence="1">
    <location>
        <begin position="164"/>
        <end position="210"/>
    </location>
</feature>
<evidence type="ECO:0000256" key="1">
    <source>
        <dbReference type="SAM" id="MobiDB-lite"/>
    </source>
</evidence>
<name>A0A397GII5_9GLOM</name>
<reference evidence="2 3" key="1">
    <citation type="submission" date="2018-08" db="EMBL/GenBank/DDBJ databases">
        <title>Genome and evolution of the arbuscular mycorrhizal fungus Diversispora epigaea (formerly Glomus versiforme) and its bacterial endosymbionts.</title>
        <authorList>
            <person name="Sun X."/>
            <person name="Fei Z."/>
            <person name="Harrison M."/>
        </authorList>
    </citation>
    <scope>NUCLEOTIDE SEQUENCE [LARGE SCALE GENOMIC DNA]</scope>
    <source>
        <strain evidence="2 3">IT104</strain>
    </source>
</reference>
<proteinExistence type="predicted"/>
<comment type="caution">
    <text evidence="2">The sequence shown here is derived from an EMBL/GenBank/DDBJ whole genome shotgun (WGS) entry which is preliminary data.</text>
</comment>
<sequence>MPYTHKYFRRNYTEWGIKNFLEEGVEEPFQLKIGLYLKSLENINNSEQGKRSDKAHSLLNKYKKGSRPDHKVAKMWEKNRSHKHVHINHPSYMKIKNDGNIHEIVGTTSNRTEDLSTMELRKRKPVNYVEDSTLESETDSEYARNKMRKVKKGKKGTCVGKAPLIENDMESNSNSPDADTVNDDKFGEFDGIKQDSGLSDSTESDGDESPCEMIKRNLMNQRIIPNASKSAPTPLISGEKDSESASPLLTSVMREYCEKDSTSKFDPARSHILDLSPTSKIAKEFAPEHWSRLIADRPDVINVTYHRELEPIFDHLFRKQKRLNIRQARTQWKSLRNVKAPEYGEELSYDKGDWEKIIWWIEWAVGRFLDAFESERNPLMQQDCHEREWLGSYLIPIFQGALALDSHFE</sequence>
<keyword evidence="3" id="KW-1185">Reference proteome</keyword>
<dbReference type="OrthoDB" id="2391378at2759"/>
<dbReference type="Proteomes" id="UP000266861">
    <property type="component" value="Unassembled WGS sequence"/>
</dbReference>
<accession>A0A397GII5</accession>